<dbReference type="OrthoDB" id="10649804at2759"/>
<name>A0A8H7XX70_PSICU</name>
<protein>
    <submittedName>
        <fullName evidence="2">Uncharacterized protein</fullName>
    </submittedName>
</protein>
<dbReference type="EMBL" id="JAFIQS010000007">
    <property type="protein sequence ID" value="KAG5167280.1"/>
    <property type="molecule type" value="Genomic_DNA"/>
</dbReference>
<sequence>MDLSKVTRSSKGFQRLFNIARPFKKCGPSSEGGFEGLDAPNLVCPDPHASEKRVPERKLRSRGTLLEFFQKAILCINATREAMEEDIISDYADVMGISPSIVERAQSSGSRFIEGATVFGLQVDSISVGRATFNGPIERSATFNPTLAPIDYFDVALMKNTKSTAARNIADFENSSERVMVKDTDPFGECRSSFYAEKFMNIGPTTHNINDLNFYFADSNKSILADAAAVGHNRSAVRRLLPLNKIDRRSSKETFCGTKSLVVPPHKKVVLPHLSERPKSTVTQTRMPMKGWSISKHVVKHSTTPRYTMDANGMPVRRPKGKARIQRLYYIHNSVLPMIEEEDAVYHIMELELPESSPSVADSISVYSQDSYISQDESVSSPELANIVAVDSKVHDIGGQYEEGGEHEDKTSFILEDEDGNDDDDDDDSDNAMFSEISTAILRSRERRQNVCGREQLYVCTYAAPLLAIAKERQQANHNDHNGHSLTGLRPLLLPISVSLQGDSGNAED</sequence>
<feature type="compositionally biased region" description="Acidic residues" evidence="1">
    <location>
        <begin position="415"/>
        <end position="430"/>
    </location>
</feature>
<gene>
    <name evidence="2" type="ORF">JR316_007627</name>
</gene>
<reference evidence="2" key="1">
    <citation type="submission" date="2021-02" db="EMBL/GenBank/DDBJ databases">
        <title>Psilocybe cubensis genome.</title>
        <authorList>
            <person name="Mckernan K.J."/>
            <person name="Crawford S."/>
            <person name="Trippe A."/>
            <person name="Kane L.T."/>
            <person name="Mclaughlin S."/>
        </authorList>
    </citation>
    <scope>NUCLEOTIDE SEQUENCE [LARGE SCALE GENOMIC DNA]</scope>
    <source>
        <strain evidence="2">MGC-MH-2018</strain>
    </source>
</reference>
<comment type="caution">
    <text evidence="2">The sequence shown here is derived from an EMBL/GenBank/DDBJ whole genome shotgun (WGS) entry which is preliminary data.</text>
</comment>
<organism evidence="2">
    <name type="scientific">Psilocybe cubensis</name>
    <name type="common">Psychedelic mushroom</name>
    <name type="synonym">Stropharia cubensis</name>
    <dbReference type="NCBI Taxonomy" id="181762"/>
    <lineage>
        <taxon>Eukaryota</taxon>
        <taxon>Fungi</taxon>
        <taxon>Dikarya</taxon>
        <taxon>Basidiomycota</taxon>
        <taxon>Agaricomycotina</taxon>
        <taxon>Agaricomycetes</taxon>
        <taxon>Agaricomycetidae</taxon>
        <taxon>Agaricales</taxon>
        <taxon>Agaricineae</taxon>
        <taxon>Strophariaceae</taxon>
        <taxon>Psilocybe</taxon>
    </lineage>
</organism>
<evidence type="ECO:0000256" key="1">
    <source>
        <dbReference type="SAM" id="MobiDB-lite"/>
    </source>
</evidence>
<feature type="region of interest" description="Disordered" evidence="1">
    <location>
        <begin position="398"/>
        <end position="431"/>
    </location>
</feature>
<evidence type="ECO:0000313" key="2">
    <source>
        <dbReference type="EMBL" id="KAG5167280.1"/>
    </source>
</evidence>
<dbReference type="AlphaFoldDB" id="A0A8H7XX70"/>
<accession>A0A8H7XX70</accession>
<proteinExistence type="predicted"/>